<evidence type="ECO:0008006" key="4">
    <source>
        <dbReference type="Google" id="ProtNLM"/>
    </source>
</evidence>
<evidence type="ECO:0000256" key="1">
    <source>
        <dbReference type="SAM" id="SignalP"/>
    </source>
</evidence>
<keyword evidence="3" id="KW-1185">Reference proteome</keyword>
<evidence type="ECO:0000313" key="3">
    <source>
        <dbReference type="Proteomes" id="UP000048984"/>
    </source>
</evidence>
<feature type="chain" id="PRO_5006131877" description="ABC-type transport auxiliary lipoprotein component domain-containing protein" evidence="1">
    <location>
        <begin position="31"/>
        <end position="204"/>
    </location>
</feature>
<dbReference type="STRING" id="665126.ABB55_26380"/>
<comment type="caution">
    <text evidence="2">The sequence shown here is derived from an EMBL/GenBank/DDBJ whole genome shotgun (WGS) entry which is preliminary data.</text>
</comment>
<reference evidence="2 3" key="1">
    <citation type="submission" date="2015-09" db="EMBL/GenBank/DDBJ databases">
        <authorList>
            <person name="Jackson K.R."/>
            <person name="Lunt B.L."/>
            <person name="Fisher J.N.B."/>
            <person name="Gardner A.V."/>
            <person name="Bailey M.E."/>
            <person name="Deus L.M."/>
            <person name="Earl A.S."/>
            <person name="Gibby P.D."/>
            <person name="Hartmann K.A."/>
            <person name="Liu J.E."/>
            <person name="Manci A.M."/>
            <person name="Nielsen D.A."/>
            <person name="Solomon M.B."/>
            <person name="Breakwell D.P."/>
            <person name="Burnett S.H."/>
            <person name="Grose J.H."/>
        </authorList>
    </citation>
    <scope>NUCLEOTIDE SEQUENCE [LARGE SCALE GENOMIC DNA]</scope>
    <source>
        <strain evidence="2 3">16</strain>
    </source>
</reference>
<evidence type="ECO:0000313" key="2">
    <source>
        <dbReference type="EMBL" id="KPL55323.1"/>
    </source>
</evidence>
<dbReference type="AlphaFoldDB" id="A0A0P6VW57"/>
<sequence length="204" mass="21156">MSLARPLSVLSAACLSGLAAVALAGTAAQAEVREQRPPCTPGATANCLPLVITLAAPDGWREDFAESARRGVQLFLPKASSFRDAPALIYAKVRPNASGADLKGWLANSNAKWIAAHPDARIEPVETVAARPGIGTVAIERYVSPSLRDQPAELSATFFESAPDGRSYSVQLVLSGLSDKAIAGAVPAFKAMLASYAGATATRP</sequence>
<dbReference type="Proteomes" id="UP000048984">
    <property type="component" value="Unassembled WGS sequence"/>
</dbReference>
<accession>A0A0P6VW57</accession>
<keyword evidence="1" id="KW-0732">Signal</keyword>
<feature type="signal peptide" evidence="1">
    <location>
        <begin position="1"/>
        <end position="30"/>
    </location>
</feature>
<reference evidence="2 3" key="2">
    <citation type="submission" date="2015-10" db="EMBL/GenBank/DDBJ databases">
        <title>Draft Genome Sequence of Prosthecomicrobium hirschii ATCC 27832.</title>
        <authorList>
            <person name="Daniel J."/>
            <person name="Givan S.A."/>
            <person name="Brun Y.V."/>
            <person name="Brown P.J."/>
        </authorList>
    </citation>
    <scope>NUCLEOTIDE SEQUENCE [LARGE SCALE GENOMIC DNA]</scope>
    <source>
        <strain evidence="2 3">16</strain>
    </source>
</reference>
<name>A0A0P6VW57_9HYPH</name>
<dbReference type="EMBL" id="LJYW01000001">
    <property type="protein sequence ID" value="KPL55323.1"/>
    <property type="molecule type" value="Genomic_DNA"/>
</dbReference>
<gene>
    <name evidence="2" type="ORF">ABB55_26380</name>
</gene>
<dbReference type="RefSeq" id="WP_054361489.1">
    <property type="nucleotide sequence ID" value="NZ_LJYW01000001.1"/>
</dbReference>
<protein>
    <recommendedName>
        <fullName evidence="4">ABC-type transport auxiliary lipoprotein component domain-containing protein</fullName>
    </recommendedName>
</protein>
<proteinExistence type="predicted"/>
<organism evidence="2 3">
    <name type="scientific">Prosthecodimorpha hirschii</name>
    <dbReference type="NCBI Taxonomy" id="665126"/>
    <lineage>
        <taxon>Bacteria</taxon>
        <taxon>Pseudomonadati</taxon>
        <taxon>Pseudomonadota</taxon>
        <taxon>Alphaproteobacteria</taxon>
        <taxon>Hyphomicrobiales</taxon>
        <taxon>Ancalomicrobiaceae</taxon>
        <taxon>Prosthecodimorpha</taxon>
    </lineage>
</organism>